<keyword evidence="3 6" id="KW-0812">Transmembrane</keyword>
<evidence type="ECO:0000256" key="5">
    <source>
        <dbReference type="ARBA" id="ARBA00023136"/>
    </source>
</evidence>
<sequence length="301" mass="31404">MQTGHFPRHIAVLVLAGLACAFAGNHIAARIAFDDGAGLLLAILCRSGVTALALAVLVCVGRQPLRLGPEAARWQLLMGCLVGIQSFCIYSAVALIPVGLALLVVNLSPVVLVLFTWLLGGPAPSRRALLIMAGIFCGLLVALDVPAALATQRLDLRWTKGVLFSLAGAMVFAGALWISENRLSRLPGTLRSMLTMALVFSCAALAGAADVVPGGLTLPRSAAGWSALAFLVLLYGMAFSTLFVFMPRLDIARNAPVMNAEPIAGLMLGWLVLGQQLGALQLLGGAMVVGGIVLLAYRRQG</sequence>
<evidence type="ECO:0000256" key="1">
    <source>
        <dbReference type="ARBA" id="ARBA00004141"/>
    </source>
</evidence>
<dbReference type="RefSeq" id="WP_089392228.1">
    <property type="nucleotide sequence ID" value="NZ_FNEC01000015.1"/>
</dbReference>
<dbReference type="Proteomes" id="UP000199693">
    <property type="component" value="Unassembled WGS sequence"/>
</dbReference>
<dbReference type="InterPro" id="IPR000620">
    <property type="entry name" value="EamA_dom"/>
</dbReference>
<protein>
    <submittedName>
        <fullName evidence="8">Threonine/homoserine efflux transporter RhtA</fullName>
    </submittedName>
</protein>
<dbReference type="Proteomes" id="UP000198309">
    <property type="component" value="Unassembled WGS sequence"/>
</dbReference>
<dbReference type="PANTHER" id="PTHR32322:SF2">
    <property type="entry name" value="EAMA DOMAIN-CONTAINING PROTEIN"/>
    <property type="match status" value="1"/>
</dbReference>
<dbReference type="PANTHER" id="PTHR32322">
    <property type="entry name" value="INNER MEMBRANE TRANSPORTER"/>
    <property type="match status" value="1"/>
</dbReference>
<dbReference type="GO" id="GO:0016020">
    <property type="term" value="C:membrane"/>
    <property type="evidence" value="ECO:0007669"/>
    <property type="project" value="UniProtKB-SubCell"/>
</dbReference>
<reference evidence="9 10" key="2">
    <citation type="submission" date="2017-06" db="EMBL/GenBank/DDBJ databases">
        <authorList>
            <person name="Varghese N."/>
            <person name="Submissions S."/>
        </authorList>
    </citation>
    <scope>NUCLEOTIDE SEQUENCE [LARGE SCALE GENOMIC DNA]</scope>
    <source>
        <strain evidence="9 10">RLD-1</strain>
    </source>
</reference>
<feature type="transmembrane region" description="Helical" evidence="6">
    <location>
        <begin position="190"/>
        <end position="212"/>
    </location>
</feature>
<feature type="domain" description="EamA" evidence="7">
    <location>
        <begin position="160"/>
        <end position="296"/>
    </location>
</feature>
<gene>
    <name evidence="8" type="ORF">SAMN05216189_1015105</name>
    <name evidence="9" type="ORF">SAMN06295949_11534</name>
</gene>
<feature type="transmembrane region" description="Helical" evidence="6">
    <location>
        <begin position="224"/>
        <end position="245"/>
    </location>
</feature>
<name>A0A239KBM7_9PSED</name>
<keyword evidence="5 6" id="KW-0472">Membrane</keyword>
<dbReference type="EMBL" id="FZPC01000015">
    <property type="protein sequence ID" value="SNT14514.1"/>
    <property type="molecule type" value="Genomic_DNA"/>
</dbReference>
<dbReference type="InterPro" id="IPR037185">
    <property type="entry name" value="EmrE-like"/>
</dbReference>
<reference evidence="8 11" key="1">
    <citation type="submission" date="2016-10" db="EMBL/GenBank/DDBJ databases">
        <authorList>
            <person name="de Groot N.N."/>
        </authorList>
    </citation>
    <scope>NUCLEOTIDE SEQUENCE [LARGE SCALE GENOMIC DNA]</scope>
    <source>
        <strain evidence="8 11">CCM 7361</strain>
    </source>
</reference>
<dbReference type="EMBL" id="FNEC01000015">
    <property type="protein sequence ID" value="SDJ33817.1"/>
    <property type="molecule type" value="Genomic_DNA"/>
</dbReference>
<comment type="subcellular location">
    <subcellularLocation>
        <location evidence="1">Membrane</location>
        <topology evidence="1">Multi-pass membrane protein</topology>
    </subcellularLocation>
</comment>
<feature type="transmembrane region" description="Helical" evidence="6">
    <location>
        <begin position="279"/>
        <end position="297"/>
    </location>
</feature>
<evidence type="ECO:0000256" key="6">
    <source>
        <dbReference type="SAM" id="Phobius"/>
    </source>
</evidence>
<accession>A0A239KBM7</accession>
<keyword evidence="4 6" id="KW-1133">Transmembrane helix</keyword>
<evidence type="ECO:0000259" key="7">
    <source>
        <dbReference type="Pfam" id="PF00892"/>
    </source>
</evidence>
<evidence type="ECO:0000256" key="4">
    <source>
        <dbReference type="ARBA" id="ARBA00022989"/>
    </source>
</evidence>
<dbReference type="SUPFAM" id="SSF103481">
    <property type="entry name" value="Multidrug resistance efflux transporter EmrE"/>
    <property type="match status" value="2"/>
</dbReference>
<organism evidence="8 11">
    <name type="scientific">Pseudomonas delhiensis</name>
    <dbReference type="NCBI Taxonomy" id="366289"/>
    <lineage>
        <taxon>Bacteria</taxon>
        <taxon>Pseudomonadati</taxon>
        <taxon>Pseudomonadota</taxon>
        <taxon>Gammaproteobacteria</taxon>
        <taxon>Pseudomonadales</taxon>
        <taxon>Pseudomonadaceae</taxon>
        <taxon>Pseudomonas</taxon>
    </lineage>
</organism>
<dbReference type="AlphaFoldDB" id="A0A239KBM7"/>
<comment type="similarity">
    <text evidence="2">Belongs to the EamA transporter family.</text>
</comment>
<feature type="transmembrane region" description="Helical" evidence="6">
    <location>
        <begin position="39"/>
        <end position="60"/>
    </location>
</feature>
<evidence type="ECO:0000313" key="9">
    <source>
        <dbReference type="EMBL" id="SNT14514.1"/>
    </source>
</evidence>
<proteinExistence type="inferred from homology"/>
<feature type="transmembrane region" description="Helical" evidence="6">
    <location>
        <begin position="161"/>
        <end position="178"/>
    </location>
</feature>
<feature type="transmembrane region" description="Helical" evidence="6">
    <location>
        <begin position="72"/>
        <end position="93"/>
    </location>
</feature>
<evidence type="ECO:0000313" key="11">
    <source>
        <dbReference type="Proteomes" id="UP000199693"/>
    </source>
</evidence>
<evidence type="ECO:0000256" key="3">
    <source>
        <dbReference type="ARBA" id="ARBA00022692"/>
    </source>
</evidence>
<dbReference type="Pfam" id="PF00892">
    <property type="entry name" value="EamA"/>
    <property type="match status" value="1"/>
</dbReference>
<feature type="transmembrane region" description="Helical" evidence="6">
    <location>
        <begin position="99"/>
        <end position="119"/>
    </location>
</feature>
<evidence type="ECO:0000256" key="2">
    <source>
        <dbReference type="ARBA" id="ARBA00007362"/>
    </source>
</evidence>
<feature type="transmembrane region" description="Helical" evidence="6">
    <location>
        <begin position="257"/>
        <end position="273"/>
    </location>
</feature>
<feature type="transmembrane region" description="Helical" evidence="6">
    <location>
        <begin position="128"/>
        <end position="149"/>
    </location>
</feature>
<dbReference type="InterPro" id="IPR050638">
    <property type="entry name" value="AA-Vitamin_Transporters"/>
</dbReference>
<evidence type="ECO:0000313" key="8">
    <source>
        <dbReference type="EMBL" id="SDJ33817.1"/>
    </source>
</evidence>
<dbReference type="Gene3D" id="1.10.3730.20">
    <property type="match status" value="1"/>
</dbReference>
<evidence type="ECO:0000313" key="10">
    <source>
        <dbReference type="Proteomes" id="UP000198309"/>
    </source>
</evidence>
<keyword evidence="10" id="KW-1185">Reference proteome</keyword>